<reference evidence="1" key="1">
    <citation type="submission" date="2020-07" db="EMBL/GenBank/DDBJ databases">
        <authorList>
            <person name="Lin J."/>
        </authorList>
    </citation>
    <scope>NUCLEOTIDE SEQUENCE</scope>
</reference>
<name>A0A6V7PFH0_ANACO</name>
<gene>
    <name evidence="1" type="ORF">CB5_LOCUS12519</name>
</gene>
<dbReference type="EMBL" id="LR862147">
    <property type="protein sequence ID" value="CAD1829308.1"/>
    <property type="molecule type" value="Genomic_DNA"/>
</dbReference>
<protein>
    <submittedName>
        <fullName evidence="1">Uncharacterized protein</fullName>
    </submittedName>
</protein>
<accession>A0A6V7PFH0</accession>
<proteinExistence type="predicted"/>
<sequence length="119" mass="13088">MLKLPDLALGAVVCLYHRSLWAVDTQDSAECIYARVGMPSLFLQQCLGCSEVSGAVDVDGGPRLLFLHQIVPRAPCESLIELDRDTLAYSSLRLRLLLLLILIVARALRVRALPDESLS</sequence>
<organism evidence="1">
    <name type="scientific">Ananas comosus var. bracteatus</name>
    <name type="common">red pineapple</name>
    <dbReference type="NCBI Taxonomy" id="296719"/>
    <lineage>
        <taxon>Eukaryota</taxon>
        <taxon>Viridiplantae</taxon>
        <taxon>Streptophyta</taxon>
        <taxon>Embryophyta</taxon>
        <taxon>Tracheophyta</taxon>
        <taxon>Spermatophyta</taxon>
        <taxon>Magnoliopsida</taxon>
        <taxon>Liliopsida</taxon>
        <taxon>Poales</taxon>
        <taxon>Bromeliaceae</taxon>
        <taxon>Bromelioideae</taxon>
        <taxon>Ananas</taxon>
    </lineage>
</organism>
<evidence type="ECO:0000313" key="1">
    <source>
        <dbReference type="EMBL" id="CAD1829308.1"/>
    </source>
</evidence>
<dbReference type="AlphaFoldDB" id="A0A6V7PFH0"/>